<gene>
    <name evidence="8" type="ORF">CDL15_Pgr015835</name>
</gene>
<name>A0A218XQ51_PUNGR</name>
<protein>
    <recommendedName>
        <fullName evidence="7">GRF-type domain-containing protein</fullName>
    </recommendedName>
</protein>
<feature type="compositionally biased region" description="Polar residues" evidence="5">
    <location>
        <begin position="26"/>
        <end position="35"/>
    </location>
</feature>
<organism evidence="8 9">
    <name type="scientific">Punica granatum</name>
    <name type="common">Pomegranate</name>
    <dbReference type="NCBI Taxonomy" id="22663"/>
    <lineage>
        <taxon>Eukaryota</taxon>
        <taxon>Viridiplantae</taxon>
        <taxon>Streptophyta</taxon>
        <taxon>Embryophyta</taxon>
        <taxon>Tracheophyta</taxon>
        <taxon>Spermatophyta</taxon>
        <taxon>Magnoliopsida</taxon>
        <taxon>eudicotyledons</taxon>
        <taxon>Gunneridae</taxon>
        <taxon>Pentapetalae</taxon>
        <taxon>rosids</taxon>
        <taxon>malvids</taxon>
        <taxon>Myrtales</taxon>
        <taxon>Lythraceae</taxon>
        <taxon>Punica</taxon>
    </lineage>
</organism>
<evidence type="ECO:0000313" key="8">
    <source>
        <dbReference type="EMBL" id="OWM86799.1"/>
    </source>
</evidence>
<evidence type="ECO:0000256" key="3">
    <source>
        <dbReference type="ARBA" id="ARBA00022833"/>
    </source>
</evidence>
<dbReference type="PANTHER" id="PTHR33248">
    <property type="entry name" value="ZINC ION-BINDING PROTEIN"/>
    <property type="match status" value="1"/>
</dbReference>
<keyword evidence="6" id="KW-0472">Membrane</keyword>
<dbReference type="GO" id="GO:0008270">
    <property type="term" value="F:zinc ion binding"/>
    <property type="evidence" value="ECO:0007669"/>
    <property type="project" value="UniProtKB-KW"/>
</dbReference>
<reference evidence="9" key="1">
    <citation type="journal article" date="2017" name="Plant J.">
        <title>The pomegranate (Punica granatum L.) genome and the genomics of punicalagin biosynthesis.</title>
        <authorList>
            <person name="Qin G."/>
            <person name="Xu C."/>
            <person name="Ming R."/>
            <person name="Tang H."/>
            <person name="Guyot R."/>
            <person name="Kramer E.M."/>
            <person name="Hu Y."/>
            <person name="Yi X."/>
            <person name="Qi Y."/>
            <person name="Xu X."/>
            <person name="Gao Z."/>
            <person name="Pan H."/>
            <person name="Jian J."/>
            <person name="Tian Y."/>
            <person name="Yue Z."/>
            <person name="Xu Y."/>
        </authorList>
    </citation>
    <scope>NUCLEOTIDE SEQUENCE [LARGE SCALE GENOMIC DNA]</scope>
    <source>
        <strain evidence="9">cv. Dabenzi</strain>
    </source>
</reference>
<feature type="transmembrane region" description="Helical" evidence="6">
    <location>
        <begin position="128"/>
        <end position="147"/>
    </location>
</feature>
<keyword evidence="1" id="KW-0479">Metal-binding</keyword>
<evidence type="ECO:0000256" key="2">
    <source>
        <dbReference type="ARBA" id="ARBA00022771"/>
    </source>
</evidence>
<accession>A0A218XQ51</accession>
<keyword evidence="3" id="KW-0862">Zinc</keyword>
<evidence type="ECO:0000313" key="9">
    <source>
        <dbReference type="Proteomes" id="UP000197138"/>
    </source>
</evidence>
<dbReference type="Pfam" id="PF06839">
    <property type="entry name" value="Zn_ribbon_GRF"/>
    <property type="match status" value="1"/>
</dbReference>
<keyword evidence="2 4" id="KW-0863">Zinc-finger</keyword>
<dbReference type="InterPro" id="IPR010666">
    <property type="entry name" value="Znf_GRF"/>
</dbReference>
<comment type="caution">
    <text evidence="8">The sequence shown here is derived from an EMBL/GenBank/DDBJ whole genome shotgun (WGS) entry which is preliminary data.</text>
</comment>
<sequence length="188" mass="21064">MESVMSRGKGQQTSRGKARRGESCGSRESATLSGSSAGVCRCGLRLQQKISRIANNPGRRFVGCPRYRDNGGCGYFSWIDHPFEASISEIVAEEEVSSSEWEMKYLKLKMKELEEELKHRHSRCDVRVVVFAICICIMVGNLFGMWLGCKLCIGKVLVVYLYGERVLVGYGWFSVCRRCSVGKAEVVL</sequence>
<keyword evidence="6" id="KW-1133">Transmembrane helix</keyword>
<evidence type="ECO:0000259" key="7">
    <source>
        <dbReference type="PROSITE" id="PS51999"/>
    </source>
</evidence>
<proteinExistence type="predicted"/>
<evidence type="ECO:0000256" key="4">
    <source>
        <dbReference type="PROSITE-ProRule" id="PRU01343"/>
    </source>
</evidence>
<dbReference type="AlphaFoldDB" id="A0A218XQ51"/>
<evidence type="ECO:0000256" key="5">
    <source>
        <dbReference type="SAM" id="MobiDB-lite"/>
    </source>
</evidence>
<evidence type="ECO:0000256" key="6">
    <source>
        <dbReference type="SAM" id="Phobius"/>
    </source>
</evidence>
<dbReference type="EMBL" id="MTKT01001080">
    <property type="protein sequence ID" value="OWM86799.1"/>
    <property type="molecule type" value="Genomic_DNA"/>
</dbReference>
<feature type="domain" description="GRF-type" evidence="7">
    <location>
        <begin position="40"/>
        <end position="82"/>
    </location>
</feature>
<dbReference type="PROSITE" id="PS51999">
    <property type="entry name" value="ZF_GRF"/>
    <property type="match status" value="1"/>
</dbReference>
<evidence type="ECO:0000256" key="1">
    <source>
        <dbReference type="ARBA" id="ARBA00022723"/>
    </source>
</evidence>
<feature type="region of interest" description="Disordered" evidence="5">
    <location>
        <begin position="1"/>
        <end position="35"/>
    </location>
</feature>
<keyword evidence="6" id="KW-0812">Transmembrane</keyword>
<dbReference type="Proteomes" id="UP000197138">
    <property type="component" value="Unassembled WGS sequence"/>
</dbReference>